<dbReference type="Gene3D" id="3.10.450.50">
    <property type="match status" value="1"/>
</dbReference>
<dbReference type="RefSeq" id="WP_345714664.1">
    <property type="nucleotide sequence ID" value="NZ_BAABFP010000002.1"/>
</dbReference>
<organism evidence="1 2">
    <name type="scientific">Angustibacter luteus</name>
    <dbReference type="NCBI Taxonomy" id="658456"/>
    <lineage>
        <taxon>Bacteria</taxon>
        <taxon>Bacillati</taxon>
        <taxon>Actinomycetota</taxon>
        <taxon>Actinomycetes</taxon>
        <taxon>Kineosporiales</taxon>
        <taxon>Kineosporiaceae</taxon>
    </lineage>
</organism>
<keyword evidence="2" id="KW-1185">Reference proteome</keyword>
<evidence type="ECO:0000313" key="1">
    <source>
        <dbReference type="EMBL" id="MFC6008718.1"/>
    </source>
</evidence>
<accession>A0ABW1JJ67</accession>
<evidence type="ECO:0008006" key="3">
    <source>
        <dbReference type="Google" id="ProtNLM"/>
    </source>
</evidence>
<name>A0ABW1JJ67_9ACTN</name>
<gene>
    <name evidence="1" type="ORF">ACFQDO_16415</name>
</gene>
<reference evidence="2" key="1">
    <citation type="journal article" date="2019" name="Int. J. Syst. Evol. Microbiol.">
        <title>The Global Catalogue of Microorganisms (GCM) 10K type strain sequencing project: providing services to taxonomists for standard genome sequencing and annotation.</title>
        <authorList>
            <consortium name="The Broad Institute Genomics Platform"/>
            <consortium name="The Broad Institute Genome Sequencing Center for Infectious Disease"/>
            <person name="Wu L."/>
            <person name="Ma J."/>
        </authorList>
    </citation>
    <scope>NUCLEOTIDE SEQUENCE [LARGE SCALE GENOMIC DNA]</scope>
    <source>
        <strain evidence="2">KACC 14249</strain>
    </source>
</reference>
<dbReference type="Proteomes" id="UP001596189">
    <property type="component" value="Unassembled WGS sequence"/>
</dbReference>
<protein>
    <recommendedName>
        <fullName evidence="3">Nuclear transport factor 2 family protein</fullName>
    </recommendedName>
</protein>
<proteinExistence type="predicted"/>
<dbReference type="EMBL" id="JBHSRD010000006">
    <property type="protein sequence ID" value="MFC6008718.1"/>
    <property type="molecule type" value="Genomic_DNA"/>
</dbReference>
<sequence>MTEVMRTFWQLIDAADWVGLRALLDDDFRARFAHTGEEFDADGFVRFNADYPGRWRAEVVELVRDGDREVTRTRVFDDSEEHWVASFGESRDGRLVALVEVWADGTSTPPEGSRASS</sequence>
<evidence type="ECO:0000313" key="2">
    <source>
        <dbReference type="Proteomes" id="UP001596189"/>
    </source>
</evidence>
<dbReference type="SUPFAM" id="SSF54427">
    <property type="entry name" value="NTF2-like"/>
    <property type="match status" value="1"/>
</dbReference>
<dbReference type="InterPro" id="IPR032710">
    <property type="entry name" value="NTF2-like_dom_sf"/>
</dbReference>
<comment type="caution">
    <text evidence="1">The sequence shown here is derived from an EMBL/GenBank/DDBJ whole genome shotgun (WGS) entry which is preliminary data.</text>
</comment>